<evidence type="ECO:0000259" key="1">
    <source>
        <dbReference type="Pfam" id="PF08241"/>
    </source>
</evidence>
<reference evidence="2 3" key="1">
    <citation type="submission" date="2009-01" db="EMBL/GenBank/DDBJ databases">
        <title>Complete sequence of chromosome of Methylobacterium nodulans ORS 2060.</title>
        <authorList>
            <consortium name="US DOE Joint Genome Institute"/>
            <person name="Lucas S."/>
            <person name="Copeland A."/>
            <person name="Lapidus A."/>
            <person name="Glavina del Rio T."/>
            <person name="Dalin E."/>
            <person name="Tice H."/>
            <person name="Bruce D."/>
            <person name="Goodwin L."/>
            <person name="Pitluck S."/>
            <person name="Sims D."/>
            <person name="Brettin T."/>
            <person name="Detter J.C."/>
            <person name="Han C."/>
            <person name="Larimer F."/>
            <person name="Land M."/>
            <person name="Hauser L."/>
            <person name="Kyrpides N."/>
            <person name="Ivanova N."/>
            <person name="Marx C.J."/>
            <person name="Richardson P."/>
        </authorList>
    </citation>
    <scope>NUCLEOTIDE SEQUENCE [LARGE SCALE GENOMIC DNA]</scope>
    <source>
        <strain evidence="3">LMG 21967 / CNCM I-2342 / ORS 2060</strain>
    </source>
</reference>
<dbReference type="eggNOG" id="COG2265">
    <property type="taxonomic scope" value="Bacteria"/>
</dbReference>
<dbReference type="AlphaFoldDB" id="B8IHT7"/>
<accession>B8IHT7</accession>
<dbReference type="GO" id="GO:0008757">
    <property type="term" value="F:S-adenosylmethionine-dependent methyltransferase activity"/>
    <property type="evidence" value="ECO:0007669"/>
    <property type="project" value="InterPro"/>
</dbReference>
<dbReference type="InterPro" id="IPR050508">
    <property type="entry name" value="Methyltransf_Superfamily"/>
</dbReference>
<dbReference type="STRING" id="460265.Mnod_0962"/>
<dbReference type="HOGENOM" id="CLU_899819_0_0_5"/>
<evidence type="ECO:0000313" key="3">
    <source>
        <dbReference type="Proteomes" id="UP000008207"/>
    </source>
</evidence>
<dbReference type="Proteomes" id="UP000008207">
    <property type="component" value="Chromosome"/>
</dbReference>
<dbReference type="InterPro" id="IPR013216">
    <property type="entry name" value="Methyltransf_11"/>
</dbReference>
<organism evidence="2 3">
    <name type="scientific">Methylobacterium nodulans (strain LMG 21967 / CNCM I-2342 / ORS 2060)</name>
    <dbReference type="NCBI Taxonomy" id="460265"/>
    <lineage>
        <taxon>Bacteria</taxon>
        <taxon>Pseudomonadati</taxon>
        <taxon>Pseudomonadota</taxon>
        <taxon>Alphaproteobacteria</taxon>
        <taxon>Hyphomicrobiales</taxon>
        <taxon>Methylobacteriaceae</taxon>
        <taxon>Methylobacterium</taxon>
    </lineage>
</organism>
<protein>
    <submittedName>
        <fullName evidence="2">Methyltransferase type 11</fullName>
    </submittedName>
</protein>
<keyword evidence="3" id="KW-1185">Reference proteome</keyword>
<evidence type="ECO:0000313" key="2">
    <source>
        <dbReference type="EMBL" id="ACL55975.1"/>
    </source>
</evidence>
<keyword evidence="2" id="KW-0808">Transferase</keyword>
<gene>
    <name evidence="2" type="ordered locus">Mnod_0962</name>
</gene>
<keyword evidence="2" id="KW-0489">Methyltransferase</keyword>
<dbReference type="Pfam" id="PF08241">
    <property type="entry name" value="Methyltransf_11"/>
    <property type="match status" value="1"/>
</dbReference>
<dbReference type="Gene3D" id="3.40.50.150">
    <property type="entry name" value="Vaccinia Virus protein VP39"/>
    <property type="match status" value="1"/>
</dbReference>
<dbReference type="CDD" id="cd02440">
    <property type="entry name" value="AdoMet_MTases"/>
    <property type="match status" value="1"/>
</dbReference>
<proteinExistence type="predicted"/>
<dbReference type="SUPFAM" id="SSF53335">
    <property type="entry name" value="S-adenosyl-L-methionine-dependent methyltransferases"/>
    <property type="match status" value="1"/>
</dbReference>
<dbReference type="EMBL" id="CP001349">
    <property type="protein sequence ID" value="ACL55975.1"/>
    <property type="molecule type" value="Genomic_DNA"/>
</dbReference>
<dbReference type="GO" id="GO:0032259">
    <property type="term" value="P:methylation"/>
    <property type="evidence" value="ECO:0007669"/>
    <property type="project" value="UniProtKB-KW"/>
</dbReference>
<feature type="domain" description="Methyltransferase type 11" evidence="1">
    <location>
        <begin position="149"/>
        <end position="249"/>
    </location>
</feature>
<dbReference type="PANTHER" id="PTHR42912">
    <property type="entry name" value="METHYLTRANSFERASE"/>
    <property type="match status" value="1"/>
</dbReference>
<sequence>MGAVSRDPGSWLARLAGGEVPASVALMHIAAAAESAGAVEAALAGAADRAEGAGRERIAEALAVWRASPQAWGTVQAVLGGIDHGLSGEDGTDVVAALARAFDRAAQISPEGSVALYALGNADLLRAATQEIVARLDAWGLLGPGRRVVDLGCGIGRIAAALAPRVAQVVGLDIAPAMIAAARARCAGLPNVAFHLGTGRDLAPVATGSADLLLAVDCLPYLVQAGEAVLRGYVREAARVLRPRGDFVILNFSYRGDLARDRRDAARLSREHGFALKRDGTADFATWDGRSFHLRRLG</sequence>
<dbReference type="InterPro" id="IPR029063">
    <property type="entry name" value="SAM-dependent_MTases_sf"/>
</dbReference>
<dbReference type="KEGG" id="mno:Mnod_0962"/>
<name>B8IHT7_METNO</name>
<dbReference type="PANTHER" id="PTHR42912:SF80">
    <property type="entry name" value="METHYLTRANSFERASE DOMAIN-CONTAINING PROTEIN"/>
    <property type="match status" value="1"/>
</dbReference>